<accession>A0A934S959</accession>
<dbReference type="EMBL" id="JAENIJ010000023">
    <property type="protein sequence ID" value="MBK1883544.1"/>
    <property type="molecule type" value="Genomic_DNA"/>
</dbReference>
<dbReference type="RefSeq" id="WP_200271798.1">
    <property type="nucleotide sequence ID" value="NZ_JAENIJ010000023.1"/>
</dbReference>
<dbReference type="AlphaFoldDB" id="A0A934S959"/>
<evidence type="ECO:0000313" key="1">
    <source>
        <dbReference type="EMBL" id="MBK1883544.1"/>
    </source>
</evidence>
<sequence>MTIQKILGENGPMSELCNGNSCPAAILASDGNVYVQGYLLNSDADQTLVAPSGEGFVSMPLETAKKIAAQVAQL</sequence>
<keyword evidence="2" id="KW-1185">Reference proteome</keyword>
<proteinExistence type="predicted"/>
<organism evidence="1 2">
    <name type="scientific">Luteolibacter pohnpeiensis</name>
    <dbReference type="NCBI Taxonomy" id="454153"/>
    <lineage>
        <taxon>Bacteria</taxon>
        <taxon>Pseudomonadati</taxon>
        <taxon>Verrucomicrobiota</taxon>
        <taxon>Verrucomicrobiia</taxon>
        <taxon>Verrucomicrobiales</taxon>
        <taxon>Verrucomicrobiaceae</taxon>
        <taxon>Luteolibacter</taxon>
    </lineage>
</organism>
<comment type="caution">
    <text evidence="1">The sequence shown here is derived from an EMBL/GenBank/DDBJ whole genome shotgun (WGS) entry which is preliminary data.</text>
</comment>
<reference evidence="1" key="1">
    <citation type="submission" date="2021-01" db="EMBL/GenBank/DDBJ databases">
        <title>Modified the classification status of verrucomicrobia.</title>
        <authorList>
            <person name="Feng X."/>
        </authorList>
    </citation>
    <scope>NUCLEOTIDE SEQUENCE</scope>
    <source>
        <strain evidence="1">KCTC 22041</strain>
    </source>
</reference>
<dbReference type="Proteomes" id="UP000603141">
    <property type="component" value="Unassembled WGS sequence"/>
</dbReference>
<name>A0A934S959_9BACT</name>
<gene>
    <name evidence="1" type="ORF">JIN85_14050</name>
</gene>
<evidence type="ECO:0000313" key="2">
    <source>
        <dbReference type="Proteomes" id="UP000603141"/>
    </source>
</evidence>
<protein>
    <submittedName>
        <fullName evidence="1">Uncharacterized protein</fullName>
    </submittedName>
</protein>